<evidence type="ECO:0000256" key="6">
    <source>
        <dbReference type="ARBA" id="ARBA00022692"/>
    </source>
</evidence>
<keyword evidence="9 10" id="KW-0472">Membrane</keyword>
<proteinExistence type="inferred from homology"/>
<keyword evidence="7 10" id="KW-1133">Transmembrane helix</keyword>
<dbReference type="GO" id="GO:0140359">
    <property type="term" value="F:ABC-type transporter activity"/>
    <property type="evidence" value="ECO:0007669"/>
    <property type="project" value="InterPro"/>
</dbReference>
<evidence type="ECO:0000256" key="4">
    <source>
        <dbReference type="ARBA" id="ARBA00022475"/>
    </source>
</evidence>
<evidence type="ECO:0000259" key="11">
    <source>
        <dbReference type="Pfam" id="PF01061"/>
    </source>
</evidence>
<protein>
    <recommendedName>
        <fullName evidence="11">ABC-2 type transporter transmembrane domain-containing protein</fullName>
    </recommendedName>
</protein>
<evidence type="ECO:0000256" key="5">
    <source>
        <dbReference type="ARBA" id="ARBA00022597"/>
    </source>
</evidence>
<keyword evidence="13" id="KW-1185">Reference proteome</keyword>
<dbReference type="GO" id="GO:0015920">
    <property type="term" value="P:lipopolysaccharide transport"/>
    <property type="evidence" value="ECO:0007669"/>
    <property type="project" value="TreeGrafter"/>
</dbReference>
<feature type="transmembrane region" description="Helical" evidence="10">
    <location>
        <begin position="187"/>
        <end position="205"/>
    </location>
</feature>
<evidence type="ECO:0000256" key="3">
    <source>
        <dbReference type="ARBA" id="ARBA00022448"/>
    </source>
</evidence>
<evidence type="ECO:0000256" key="8">
    <source>
        <dbReference type="ARBA" id="ARBA00023047"/>
    </source>
</evidence>
<comment type="subcellular location">
    <subcellularLocation>
        <location evidence="1">Cell membrane</location>
        <topology evidence="1">Multi-pass membrane protein</topology>
    </subcellularLocation>
</comment>
<dbReference type="GO" id="GO:0043190">
    <property type="term" value="C:ATP-binding cassette (ABC) transporter complex"/>
    <property type="evidence" value="ECO:0007669"/>
    <property type="project" value="InterPro"/>
</dbReference>
<name>A0A1B4FBI3_9BURK</name>
<dbReference type="EMBL" id="CP013386">
    <property type="protein sequence ID" value="AOJ01043.1"/>
    <property type="molecule type" value="Genomic_DNA"/>
</dbReference>
<keyword evidence="5" id="KW-0762">Sugar transport</keyword>
<feature type="transmembrane region" description="Helical" evidence="10">
    <location>
        <begin position="40"/>
        <end position="62"/>
    </location>
</feature>
<dbReference type="PANTHER" id="PTHR30413:SF10">
    <property type="entry name" value="CAPSULE POLYSACCHARIDE EXPORT INNER-MEMBRANE PROTEIN CTRC"/>
    <property type="match status" value="1"/>
</dbReference>
<feature type="transmembrane region" description="Helical" evidence="10">
    <location>
        <begin position="236"/>
        <end position="258"/>
    </location>
</feature>
<reference evidence="12 13" key="1">
    <citation type="submission" date="2015-12" db="EMBL/GenBank/DDBJ databases">
        <title>Diversity of Burkholderia near neighbor genomes.</title>
        <authorList>
            <person name="Sahl J."/>
            <person name="Wagner D."/>
            <person name="Keim P."/>
        </authorList>
    </citation>
    <scope>NUCLEOTIDE SEQUENCE [LARGE SCALE GENOMIC DNA]</scope>
    <source>
        <strain evidence="12 13">BDU6</strain>
    </source>
</reference>
<feature type="transmembrane region" description="Helical" evidence="10">
    <location>
        <begin position="74"/>
        <end position="95"/>
    </location>
</feature>
<feature type="transmembrane region" description="Helical" evidence="10">
    <location>
        <begin position="153"/>
        <end position="175"/>
    </location>
</feature>
<dbReference type="KEGG" id="buu:WS70_03705"/>
<evidence type="ECO:0000256" key="2">
    <source>
        <dbReference type="ARBA" id="ARBA00007783"/>
    </source>
</evidence>
<dbReference type="GO" id="GO:0015774">
    <property type="term" value="P:polysaccharide transport"/>
    <property type="evidence" value="ECO:0007669"/>
    <property type="project" value="UniProtKB-KW"/>
</dbReference>
<sequence length="267" mass="30742">MNDDFEHKHQSIWSALRIQSRVIGALLMREIITRYGRHNIGFLWLLLEPIIFTVGVVILWNITHSLHGFRVPVTPFVVTGYSSLLLWRTCSFRGLKAIEPNRSLLHHRPVKIQDIFFARMLLEVAGVTASFVLLIIVMVGIDLMNFPADLPLLVIGWLFLCWFSACLGIILGCLSEHSDLVERLWHPGSYFLLAVSGTFFMVDWLPQTFQKVVLWFPMTNAVEMMRAGYWGYSNHFHFSVAYTFLCCLSMTLVALLLMGDRRMKMLT</sequence>
<gene>
    <name evidence="12" type="ORF">WS70_03705</name>
</gene>
<dbReference type="RefSeq" id="WP_059470859.1">
    <property type="nucleotide sequence ID" value="NZ_CP013386.1"/>
</dbReference>
<keyword evidence="4" id="KW-1003">Cell membrane</keyword>
<evidence type="ECO:0000256" key="7">
    <source>
        <dbReference type="ARBA" id="ARBA00022989"/>
    </source>
</evidence>
<evidence type="ECO:0000256" key="9">
    <source>
        <dbReference type="ARBA" id="ARBA00023136"/>
    </source>
</evidence>
<keyword evidence="6 10" id="KW-0812">Transmembrane</keyword>
<dbReference type="PRINTS" id="PR00164">
    <property type="entry name" value="ABC2TRNSPORT"/>
</dbReference>
<organism evidence="12 13">
    <name type="scientific">Burkholderia mayonis</name>
    <dbReference type="NCBI Taxonomy" id="1385591"/>
    <lineage>
        <taxon>Bacteria</taxon>
        <taxon>Pseudomonadati</taxon>
        <taxon>Pseudomonadota</taxon>
        <taxon>Betaproteobacteria</taxon>
        <taxon>Burkholderiales</taxon>
        <taxon>Burkholderiaceae</taxon>
        <taxon>Burkholderia</taxon>
        <taxon>pseudomallei group</taxon>
    </lineage>
</organism>
<comment type="similarity">
    <text evidence="2">Belongs to the ABC-2 integral membrane protein family.</text>
</comment>
<evidence type="ECO:0000256" key="1">
    <source>
        <dbReference type="ARBA" id="ARBA00004651"/>
    </source>
</evidence>
<dbReference type="PANTHER" id="PTHR30413">
    <property type="entry name" value="INNER MEMBRANE TRANSPORT PERMEASE"/>
    <property type="match status" value="1"/>
</dbReference>
<dbReference type="InterPro" id="IPR000412">
    <property type="entry name" value="ABC_2_transport"/>
</dbReference>
<feature type="transmembrane region" description="Helical" evidence="10">
    <location>
        <begin position="116"/>
        <end position="141"/>
    </location>
</feature>
<evidence type="ECO:0000313" key="13">
    <source>
        <dbReference type="Proteomes" id="UP000062519"/>
    </source>
</evidence>
<dbReference type="AlphaFoldDB" id="A0A1B4FBI3"/>
<accession>A0A1B4FBI3</accession>
<evidence type="ECO:0000256" key="10">
    <source>
        <dbReference type="SAM" id="Phobius"/>
    </source>
</evidence>
<keyword evidence="3" id="KW-0813">Transport</keyword>
<feature type="domain" description="ABC-2 type transporter transmembrane" evidence="11">
    <location>
        <begin position="23"/>
        <end position="228"/>
    </location>
</feature>
<keyword evidence="8" id="KW-0625">Polysaccharide transport</keyword>
<evidence type="ECO:0000313" key="12">
    <source>
        <dbReference type="EMBL" id="AOJ01043.1"/>
    </source>
</evidence>
<dbReference type="Pfam" id="PF01061">
    <property type="entry name" value="ABC2_membrane"/>
    <property type="match status" value="1"/>
</dbReference>
<dbReference type="InterPro" id="IPR013525">
    <property type="entry name" value="ABC2_TM"/>
</dbReference>
<dbReference type="Proteomes" id="UP000062519">
    <property type="component" value="Chromosome 1"/>
</dbReference>